<evidence type="ECO:0000259" key="2">
    <source>
        <dbReference type="Pfam" id="PF00149"/>
    </source>
</evidence>
<protein>
    <recommendedName>
        <fullName evidence="2">Calcineurin-like phosphoesterase domain-containing protein</fullName>
    </recommendedName>
</protein>
<dbReference type="PANTHER" id="PTHR31302:SF0">
    <property type="entry name" value="TRANSMEMBRANE PROTEIN WITH METALLOPHOSPHOESTERASE DOMAIN"/>
    <property type="match status" value="1"/>
</dbReference>
<organism evidence="3 4">
    <name type="scientific">Elysia crispata</name>
    <name type="common">lettuce slug</name>
    <dbReference type="NCBI Taxonomy" id="231223"/>
    <lineage>
        <taxon>Eukaryota</taxon>
        <taxon>Metazoa</taxon>
        <taxon>Spiralia</taxon>
        <taxon>Lophotrochozoa</taxon>
        <taxon>Mollusca</taxon>
        <taxon>Gastropoda</taxon>
        <taxon>Heterobranchia</taxon>
        <taxon>Euthyneura</taxon>
        <taxon>Panpulmonata</taxon>
        <taxon>Sacoglossa</taxon>
        <taxon>Placobranchoidea</taxon>
        <taxon>Plakobranchidae</taxon>
        <taxon>Elysia</taxon>
    </lineage>
</organism>
<dbReference type="SUPFAM" id="SSF56300">
    <property type="entry name" value="Metallo-dependent phosphatases"/>
    <property type="match status" value="1"/>
</dbReference>
<evidence type="ECO:0000256" key="1">
    <source>
        <dbReference type="SAM" id="Phobius"/>
    </source>
</evidence>
<dbReference type="Gene3D" id="3.60.21.10">
    <property type="match status" value="1"/>
</dbReference>
<reference evidence="3" key="1">
    <citation type="journal article" date="2023" name="G3 (Bethesda)">
        <title>A reference genome for the long-term kleptoplast-retaining sea slug Elysia crispata morphotype clarki.</title>
        <authorList>
            <person name="Eastman K.E."/>
            <person name="Pendleton A.L."/>
            <person name="Shaikh M.A."/>
            <person name="Suttiyut T."/>
            <person name="Ogas R."/>
            <person name="Tomko P."/>
            <person name="Gavelis G."/>
            <person name="Widhalm J.R."/>
            <person name="Wisecaver J.H."/>
        </authorList>
    </citation>
    <scope>NUCLEOTIDE SEQUENCE</scope>
    <source>
        <strain evidence="3">ECLA1</strain>
    </source>
</reference>
<dbReference type="AlphaFoldDB" id="A0AAE1AQ14"/>
<keyword evidence="4" id="KW-1185">Reference proteome</keyword>
<dbReference type="InterPro" id="IPR029052">
    <property type="entry name" value="Metallo-depent_PP-like"/>
</dbReference>
<keyword evidence="1" id="KW-1133">Transmembrane helix</keyword>
<dbReference type="GO" id="GO:0016787">
    <property type="term" value="F:hydrolase activity"/>
    <property type="evidence" value="ECO:0007669"/>
    <property type="project" value="InterPro"/>
</dbReference>
<keyword evidence="1" id="KW-0812">Transmembrane</keyword>
<dbReference type="Proteomes" id="UP001283361">
    <property type="component" value="Unassembled WGS sequence"/>
</dbReference>
<dbReference type="EMBL" id="JAWDGP010001428">
    <property type="protein sequence ID" value="KAK3791829.1"/>
    <property type="molecule type" value="Genomic_DNA"/>
</dbReference>
<gene>
    <name evidence="3" type="ORF">RRG08_026733</name>
</gene>
<feature type="domain" description="Calcineurin-like phosphoesterase" evidence="2">
    <location>
        <begin position="89"/>
        <end position="264"/>
    </location>
</feature>
<feature type="transmembrane region" description="Helical" evidence="1">
    <location>
        <begin position="12"/>
        <end position="36"/>
    </location>
</feature>
<proteinExistence type="predicted"/>
<keyword evidence="1" id="KW-0472">Membrane</keyword>
<accession>A0AAE1AQ14</accession>
<dbReference type="Pfam" id="PF00149">
    <property type="entry name" value="Metallophos"/>
    <property type="match status" value="1"/>
</dbReference>
<dbReference type="CDD" id="cd07385">
    <property type="entry name" value="MPP_YkuE_C"/>
    <property type="match status" value="1"/>
</dbReference>
<name>A0AAE1AQ14_9GAST</name>
<sequence length="326" mass="35557">MLAYICLGSYIQLVTSIVIGKTLSFLVSLVSQNILLTKRGSGKKLLAILAVIYTFLATLFGLYTASQPPAVRHVKIPVKDLPTNLEGLSFVQISDIHLGPTVGFTKLNMIVDIVNRQNPDMVLLTGDLVDGRVESLKRAAEPLSRVMSKYGNFFVTGNHEYYTGDVDNWFSYLRSLGFSVLHNSNVKIPLKVNSNEGQLCLAGTDDVQADTIDYSGHGFDIAAAVKGCAKDQPVILMAHQPRAAKKALDSGYRVDLVLSGHTHGGQMFPLIVGAYLLNPFYVGLYKYGPDGSHVYVCEGTQYWGIPMRIGTSTEITHITLTEASPL</sequence>
<dbReference type="InterPro" id="IPR051158">
    <property type="entry name" value="Metallophosphoesterase_sf"/>
</dbReference>
<dbReference type="PANTHER" id="PTHR31302">
    <property type="entry name" value="TRANSMEMBRANE PROTEIN WITH METALLOPHOSPHOESTERASE DOMAIN-RELATED"/>
    <property type="match status" value="1"/>
</dbReference>
<dbReference type="InterPro" id="IPR004843">
    <property type="entry name" value="Calcineurin-like_PHP"/>
</dbReference>
<evidence type="ECO:0000313" key="4">
    <source>
        <dbReference type="Proteomes" id="UP001283361"/>
    </source>
</evidence>
<evidence type="ECO:0000313" key="3">
    <source>
        <dbReference type="EMBL" id="KAK3791829.1"/>
    </source>
</evidence>
<feature type="transmembrane region" description="Helical" evidence="1">
    <location>
        <begin position="45"/>
        <end position="65"/>
    </location>
</feature>
<comment type="caution">
    <text evidence="3">The sequence shown here is derived from an EMBL/GenBank/DDBJ whole genome shotgun (WGS) entry which is preliminary data.</text>
</comment>